<accession>A0A367EIS2</accession>
<gene>
    <name evidence="1" type="ORF">DQ384_39905</name>
</gene>
<comment type="caution">
    <text evidence="1">The sequence shown here is derived from an EMBL/GenBank/DDBJ whole genome shotgun (WGS) entry which is preliminary data.</text>
</comment>
<dbReference type="EMBL" id="QOIL01000044">
    <property type="protein sequence ID" value="RCG17267.1"/>
    <property type="molecule type" value="Genomic_DNA"/>
</dbReference>
<reference evidence="1 2" key="1">
    <citation type="submission" date="2018-06" db="EMBL/GenBank/DDBJ databases">
        <title>Sphaerisporangium craniellae sp. nov., isolated from a marine sponge in the South China Sea.</title>
        <authorList>
            <person name="Li L."/>
        </authorList>
    </citation>
    <scope>NUCLEOTIDE SEQUENCE [LARGE SCALE GENOMIC DNA]</scope>
    <source>
        <strain evidence="1 2">CCTCC AA 208026</strain>
    </source>
</reference>
<evidence type="ECO:0000313" key="2">
    <source>
        <dbReference type="Proteomes" id="UP000253094"/>
    </source>
</evidence>
<dbReference type="OrthoDB" id="4299240at2"/>
<dbReference type="Proteomes" id="UP000253094">
    <property type="component" value="Unassembled WGS sequence"/>
</dbReference>
<protein>
    <submittedName>
        <fullName evidence="1">DUF397 domain-containing protein</fullName>
    </submittedName>
</protein>
<sequence length="73" mass="8384">MIFELPEPYPDVAFIDTPAGGIYVEADEVERLKSKCVVFESYRLIQSSRSVVYTRAEWDAFLAGVRADEFDFQ</sequence>
<keyword evidence="2" id="KW-1185">Reference proteome</keyword>
<name>A0A367EIS2_9ACTN</name>
<dbReference type="AlphaFoldDB" id="A0A367EIS2"/>
<evidence type="ECO:0000313" key="1">
    <source>
        <dbReference type="EMBL" id="RCG17267.1"/>
    </source>
</evidence>
<proteinExistence type="predicted"/>
<organism evidence="1 2">
    <name type="scientific">Sphaerisporangium album</name>
    <dbReference type="NCBI Taxonomy" id="509200"/>
    <lineage>
        <taxon>Bacteria</taxon>
        <taxon>Bacillati</taxon>
        <taxon>Actinomycetota</taxon>
        <taxon>Actinomycetes</taxon>
        <taxon>Streptosporangiales</taxon>
        <taxon>Streptosporangiaceae</taxon>
        <taxon>Sphaerisporangium</taxon>
    </lineage>
</organism>